<evidence type="ECO:0000313" key="2">
    <source>
        <dbReference type="EMBL" id="MBB3675290.1"/>
    </source>
</evidence>
<dbReference type="Gene3D" id="3.40.630.30">
    <property type="match status" value="1"/>
</dbReference>
<keyword evidence="2" id="KW-0808">Transferase</keyword>
<organism evidence="2 3">
    <name type="scientific">Modestobacter versicolor</name>
    <dbReference type="NCBI Taxonomy" id="429133"/>
    <lineage>
        <taxon>Bacteria</taxon>
        <taxon>Bacillati</taxon>
        <taxon>Actinomycetota</taxon>
        <taxon>Actinomycetes</taxon>
        <taxon>Geodermatophilales</taxon>
        <taxon>Geodermatophilaceae</taxon>
        <taxon>Modestobacter</taxon>
    </lineage>
</organism>
<name>A0A839XUI5_9ACTN</name>
<dbReference type="EMBL" id="JACIBU010000001">
    <property type="protein sequence ID" value="MBB3675290.1"/>
    <property type="molecule type" value="Genomic_DNA"/>
</dbReference>
<evidence type="ECO:0000259" key="1">
    <source>
        <dbReference type="PROSITE" id="PS51186"/>
    </source>
</evidence>
<protein>
    <submittedName>
        <fullName evidence="2">GNAT superfamily N-acetyltransferase</fullName>
    </submittedName>
</protein>
<dbReference type="SUPFAM" id="SSF55729">
    <property type="entry name" value="Acyl-CoA N-acyltransferases (Nat)"/>
    <property type="match status" value="1"/>
</dbReference>
<gene>
    <name evidence="2" type="ORF">FHX36_001025</name>
</gene>
<evidence type="ECO:0000313" key="3">
    <source>
        <dbReference type="Proteomes" id="UP000580718"/>
    </source>
</evidence>
<dbReference type="RefSeq" id="WP_183513551.1">
    <property type="nucleotide sequence ID" value="NZ_JACIBU010000001.1"/>
</dbReference>
<accession>A0A839XUI5</accession>
<dbReference type="Proteomes" id="UP000580718">
    <property type="component" value="Unassembled WGS sequence"/>
</dbReference>
<reference evidence="2 3" key="1">
    <citation type="submission" date="2020-08" db="EMBL/GenBank/DDBJ databases">
        <title>Sequencing the genomes of 1000 actinobacteria strains.</title>
        <authorList>
            <person name="Klenk H.-P."/>
        </authorList>
    </citation>
    <scope>NUCLEOTIDE SEQUENCE [LARGE SCALE GENOMIC DNA]</scope>
    <source>
        <strain evidence="2 3">DSM 16678</strain>
    </source>
</reference>
<proteinExistence type="predicted"/>
<dbReference type="Pfam" id="PF00583">
    <property type="entry name" value="Acetyltransf_1"/>
    <property type="match status" value="1"/>
</dbReference>
<dbReference type="AlphaFoldDB" id="A0A839XUI5"/>
<dbReference type="GO" id="GO:0016747">
    <property type="term" value="F:acyltransferase activity, transferring groups other than amino-acyl groups"/>
    <property type="evidence" value="ECO:0007669"/>
    <property type="project" value="InterPro"/>
</dbReference>
<dbReference type="PROSITE" id="PS51186">
    <property type="entry name" value="GNAT"/>
    <property type="match status" value="1"/>
</dbReference>
<sequence length="282" mass="29530">MSSPRLLDRIERYFSLAPLADAQVRTVGPLQVPIGSPEWPYPARPLPGREGEVTLADVRAAVALQEQAGLPAALEWLGDRCRGLATVARSAGLAVDELPLLVADDPVEVLLPAEVRLYLVGADDPRLGLYQRLAELAFANPRPAATVPAGAGGGVPDVALGDPGPGELPPTEALRERVASGRTVMMVAVDDGQPVAIGSHQPVDVDGTEVSEVVGVATLPRFRGRGLGAGLTSALVEHARQTADLVFLSAGDDDVARVYERAGFARVGTSCLAERPAERPPR</sequence>
<feature type="domain" description="N-acetyltransferase" evidence="1">
    <location>
        <begin position="145"/>
        <end position="282"/>
    </location>
</feature>
<dbReference type="InterPro" id="IPR016181">
    <property type="entry name" value="Acyl_CoA_acyltransferase"/>
</dbReference>
<comment type="caution">
    <text evidence="2">The sequence shown here is derived from an EMBL/GenBank/DDBJ whole genome shotgun (WGS) entry which is preliminary data.</text>
</comment>
<dbReference type="CDD" id="cd04301">
    <property type="entry name" value="NAT_SF"/>
    <property type="match status" value="1"/>
</dbReference>
<dbReference type="InterPro" id="IPR000182">
    <property type="entry name" value="GNAT_dom"/>
</dbReference>